<evidence type="ECO:0000256" key="1">
    <source>
        <dbReference type="ARBA" id="ARBA00001957"/>
    </source>
</evidence>
<dbReference type="FunFam" id="3.40.50.12780:FF:000012">
    <property type="entry name" value="Non-ribosomal peptide synthetase"/>
    <property type="match status" value="1"/>
</dbReference>
<dbReference type="Pfam" id="PF00668">
    <property type="entry name" value="Condensation"/>
    <property type="match status" value="2"/>
</dbReference>
<dbReference type="Gene3D" id="3.40.50.980">
    <property type="match status" value="2"/>
</dbReference>
<proteinExistence type="inferred from homology"/>
<dbReference type="PROSITE" id="PS00012">
    <property type="entry name" value="PHOSPHOPANTETHEINE"/>
    <property type="match status" value="1"/>
</dbReference>
<reference evidence="9 10" key="1">
    <citation type="submission" date="2019-01" db="EMBL/GenBank/DDBJ databases">
        <title>Chengkuizengella sp. nov., isolated from deep-sea sediment of East Pacific Ocean.</title>
        <authorList>
            <person name="Yang J."/>
            <person name="Lai Q."/>
            <person name="Shao Z."/>
        </authorList>
    </citation>
    <scope>NUCLEOTIDE SEQUENCE [LARGE SCALE GENOMIC DNA]</scope>
    <source>
        <strain evidence="9 10">YPA3-1-1</strain>
    </source>
</reference>
<dbReference type="InterPro" id="IPR010060">
    <property type="entry name" value="NRPS_synth"/>
</dbReference>
<organism evidence="9 10">
    <name type="scientific">Chengkuizengella marina</name>
    <dbReference type="NCBI Taxonomy" id="2507566"/>
    <lineage>
        <taxon>Bacteria</taxon>
        <taxon>Bacillati</taxon>
        <taxon>Bacillota</taxon>
        <taxon>Bacilli</taxon>
        <taxon>Bacillales</taxon>
        <taxon>Paenibacillaceae</taxon>
        <taxon>Chengkuizengella</taxon>
    </lineage>
</organism>
<evidence type="ECO:0000256" key="7">
    <source>
        <dbReference type="ARBA" id="ARBA00023268"/>
    </source>
</evidence>
<dbReference type="GO" id="GO:0017000">
    <property type="term" value="P:antibiotic biosynthetic process"/>
    <property type="evidence" value="ECO:0007669"/>
    <property type="project" value="UniProtKB-KW"/>
</dbReference>
<evidence type="ECO:0000256" key="5">
    <source>
        <dbReference type="ARBA" id="ARBA00022598"/>
    </source>
</evidence>
<keyword evidence="3" id="KW-0596">Phosphopantetheine</keyword>
<dbReference type="InterPro" id="IPR036736">
    <property type="entry name" value="ACP-like_sf"/>
</dbReference>
<dbReference type="GO" id="GO:0008610">
    <property type="term" value="P:lipid biosynthetic process"/>
    <property type="evidence" value="ECO:0007669"/>
    <property type="project" value="UniProtKB-ARBA"/>
</dbReference>
<keyword evidence="5" id="KW-0436">Ligase</keyword>
<accession>A0A6N9Q0S6</accession>
<dbReference type="GO" id="GO:0043041">
    <property type="term" value="P:amino acid activation for nonribosomal peptide biosynthetic process"/>
    <property type="evidence" value="ECO:0007669"/>
    <property type="project" value="UniProtKB-ARBA"/>
</dbReference>
<dbReference type="InterPro" id="IPR023213">
    <property type="entry name" value="CAT-like_dom_sf"/>
</dbReference>
<dbReference type="NCBIfam" id="TIGR01720">
    <property type="entry name" value="NRPS-para261"/>
    <property type="match status" value="1"/>
</dbReference>
<evidence type="ECO:0000256" key="6">
    <source>
        <dbReference type="ARBA" id="ARBA00023194"/>
    </source>
</evidence>
<dbReference type="Gene3D" id="1.10.1200.10">
    <property type="entry name" value="ACP-like"/>
    <property type="match status" value="1"/>
</dbReference>
<dbReference type="Gene3D" id="2.30.38.10">
    <property type="entry name" value="Luciferase, Domain 3"/>
    <property type="match status" value="1"/>
</dbReference>
<dbReference type="Pfam" id="PF13193">
    <property type="entry name" value="AMP-binding_C"/>
    <property type="match status" value="1"/>
</dbReference>
<name>A0A6N9Q0S6_9BACL</name>
<dbReference type="InterPro" id="IPR020459">
    <property type="entry name" value="AMP-binding"/>
</dbReference>
<dbReference type="CDD" id="cd19534">
    <property type="entry name" value="E_NRPS"/>
    <property type="match status" value="1"/>
</dbReference>
<evidence type="ECO:0000313" key="9">
    <source>
        <dbReference type="EMBL" id="NBI27594.1"/>
    </source>
</evidence>
<dbReference type="PANTHER" id="PTHR45398">
    <property type="match status" value="1"/>
</dbReference>
<dbReference type="PROSITE" id="PS00455">
    <property type="entry name" value="AMP_BINDING"/>
    <property type="match status" value="1"/>
</dbReference>
<dbReference type="Gene3D" id="3.30.559.10">
    <property type="entry name" value="Chloramphenicol acetyltransferase-like domain"/>
    <property type="match status" value="2"/>
</dbReference>
<dbReference type="OrthoDB" id="9765680at2"/>
<keyword evidence="7" id="KW-0511">Multifunctional enzyme</keyword>
<protein>
    <submittedName>
        <fullName evidence="9">Amino acid adenylation domain-containing protein</fullName>
    </submittedName>
</protein>
<dbReference type="PRINTS" id="PR00154">
    <property type="entry name" value="AMPBINDING"/>
</dbReference>
<gene>
    <name evidence="9" type="ORF">ERL59_01245</name>
</gene>
<dbReference type="InterPro" id="IPR006162">
    <property type="entry name" value="Ppantetheine_attach_site"/>
</dbReference>
<keyword evidence="6" id="KW-0045">Antibiotic biosynthesis</keyword>
<dbReference type="Pfam" id="PF00550">
    <property type="entry name" value="PP-binding"/>
    <property type="match status" value="1"/>
</dbReference>
<evidence type="ECO:0000256" key="4">
    <source>
        <dbReference type="ARBA" id="ARBA00022553"/>
    </source>
</evidence>
<dbReference type="PANTHER" id="PTHR45398:SF1">
    <property type="entry name" value="ENZYME, PUTATIVE (JCVI)-RELATED"/>
    <property type="match status" value="1"/>
</dbReference>
<feature type="domain" description="Carrier" evidence="8">
    <location>
        <begin position="959"/>
        <end position="1033"/>
    </location>
</feature>
<dbReference type="Proteomes" id="UP000448943">
    <property type="component" value="Unassembled WGS sequence"/>
</dbReference>
<dbReference type="FunFam" id="3.40.50.980:FF:000001">
    <property type="entry name" value="Non-ribosomal peptide synthetase"/>
    <property type="match status" value="1"/>
</dbReference>
<dbReference type="InterPro" id="IPR010071">
    <property type="entry name" value="AA_adenyl_dom"/>
</dbReference>
<dbReference type="GO" id="GO:0016874">
    <property type="term" value="F:ligase activity"/>
    <property type="evidence" value="ECO:0007669"/>
    <property type="project" value="UniProtKB-KW"/>
</dbReference>
<dbReference type="RefSeq" id="WP_160643680.1">
    <property type="nucleotide sequence ID" value="NZ_SIJB01000004.1"/>
</dbReference>
<comment type="cofactor">
    <cofactor evidence="1">
        <name>pantetheine 4'-phosphate</name>
        <dbReference type="ChEBI" id="CHEBI:47942"/>
    </cofactor>
</comment>
<dbReference type="GO" id="GO:0044550">
    <property type="term" value="P:secondary metabolite biosynthetic process"/>
    <property type="evidence" value="ECO:0007669"/>
    <property type="project" value="UniProtKB-ARBA"/>
</dbReference>
<evidence type="ECO:0000256" key="2">
    <source>
        <dbReference type="ARBA" id="ARBA00006432"/>
    </source>
</evidence>
<evidence type="ECO:0000313" key="10">
    <source>
        <dbReference type="Proteomes" id="UP000448943"/>
    </source>
</evidence>
<dbReference type="SUPFAM" id="SSF52777">
    <property type="entry name" value="CoA-dependent acyltransferases"/>
    <property type="match status" value="4"/>
</dbReference>
<dbReference type="FunFam" id="3.30.300.30:FF:000010">
    <property type="entry name" value="Enterobactin synthetase component F"/>
    <property type="match status" value="1"/>
</dbReference>
<dbReference type="InterPro" id="IPR009081">
    <property type="entry name" value="PP-bd_ACP"/>
</dbReference>
<keyword evidence="10" id="KW-1185">Reference proteome</keyword>
<dbReference type="EMBL" id="SIJB01000004">
    <property type="protein sequence ID" value="NBI27594.1"/>
    <property type="molecule type" value="Genomic_DNA"/>
</dbReference>
<dbReference type="InterPro" id="IPR001242">
    <property type="entry name" value="Condensation_dom"/>
</dbReference>
<dbReference type="NCBIfam" id="TIGR01733">
    <property type="entry name" value="AA-adenyl-dom"/>
    <property type="match status" value="1"/>
</dbReference>
<dbReference type="InterPro" id="IPR000873">
    <property type="entry name" value="AMP-dep_synth/lig_dom"/>
</dbReference>
<dbReference type="InterPro" id="IPR020845">
    <property type="entry name" value="AMP-binding_CS"/>
</dbReference>
<evidence type="ECO:0000256" key="3">
    <source>
        <dbReference type="ARBA" id="ARBA00022450"/>
    </source>
</evidence>
<sequence>MCDQMKTLKLYPLTHPQKRIWYIEQIYPNTSMYNIGGPVKINGLIDFQLLERAIHTLIRAHDGLRMKLIETDGEISQYVSGYEEQALKFKDFSIFENPELHFNQWVEDQALEPFILNENLFEFSLFSISDSENGYLIKLHHLIADGWSINIITQQIREIYMKLLHGESITNEHSNSYLEYINQEQTYFKSDRFIKNKKFWNDLYKTLPEEFLNKNSDFTKGKRTTFQMAPQLSSKIKNFAKNNNVSLNSFFIFSTLIYQYKITHQRDLIIGTPVLNRSGQKEKSIIGMFTSTMPFRFQIDEKVSILDALKSMNRELMRCYFHQKYPYDVLMRDLQLQKNGYHQLFDTSVNYYNTKLETQFNDSQVENMEFYSGHQVYSLQLVIKDWLDSGRLMVEFDYKTSEYDEEKIKKIYNRLTILINQILVDCNEKVVNVNLLSNEEKKKFITDFNATESPYPKHKSIIQLFEEQVQKTPNHIAICFNKRQYSYNQLNQKVNQLARLLLNKGLQKESIVALLTHHSIESVISMLAVLKAGGAYMPIDPGYPEERITYMLMDSGCKLLLVNFEYSTRFNGKVINLCDGEIFNGDTSNIDTKHSLSDLAYVIYTSGSTGKPKGVMIEQQGLVNYIWWAKQMYVKDKCEVFPLYSSLAFDLTITSIFTPLISGGKIIVYRNDEDEYVLYKILNENQATVVKLTPSHLSLLKDMDKTNSSIQRFIVGGEDLSVSLSRKIIESFGGNVEIFNEYGPTETVVGCMIHKYNIEKDTKSSVPIGKPAHNVNIYILDPNLNPVPANEVGEMYISGDGVARGYLNREDLTKDRFKCNPFHSGKRMYKTGDMARFNDVGQIEYLGRSDHQVKVNGYRIELGEIEKQLLYVPFIKEAVVLNLKHENESNVLCAYFVSIQENITSNDLRNKLTGQLPDYMIPAYFVQLNEIPLTANGKVNRTLLPDPEIAHIKNTNFIPYRNETEQQLVTSLGEVLNIDKISMNDNFYHLGGDSIKAIQTVSKLKNQHFSIKVKDILSNPILEQMVKYMKKEIENLVDQSTVNGMIKNIPIVCWFLSHNFNQFNHYNQSVLLDLKQEISADKLEQIINELLVHHDSLRINVNSRNQMFYRKKEELILTNIEEFDLSNYSYDVQQVKMAEIGDQVKSGFNLEKDVLLKAVLFNLGVQGNRMLLTAHHLVMDGVSWRIILEDIKTLLNNISLKNSLPLPSKTYSLQAWAEMLWEVKDEFLKEKQYWVSILKNEHVVPVDFHLGEFNYGSSVSLSFNLDVDHTTQLLTIANDTYRTKVMDLLMIALSKAIFDTFNLSDTVIELEGHGRDIDHLDISRTVGWFTSLYPFKLSKSHTNLSDHIKTMKEQIRNIPNKGLGFGILKYLSQEIIDQQEYNRIRFNYLGDFEQSLHNDFFSLSSEDSGSENSPSNKLTALIDINGFVFNRKLNMRFQYCKNQFKDETIQIFMNLYMNHLKDVIQHCMKTESSQYTPSDFETIELSQDELDELLT</sequence>
<keyword evidence="4" id="KW-0597">Phosphoprotein</keyword>
<dbReference type="Gene3D" id="3.30.300.30">
    <property type="match status" value="1"/>
</dbReference>
<dbReference type="InterPro" id="IPR045851">
    <property type="entry name" value="AMP-bd_C_sf"/>
</dbReference>
<comment type="similarity">
    <text evidence="2">Belongs to the ATP-dependent AMP-binding enzyme family.</text>
</comment>
<dbReference type="InterPro" id="IPR025110">
    <property type="entry name" value="AMP-bd_C"/>
</dbReference>
<evidence type="ECO:0000259" key="8">
    <source>
        <dbReference type="PROSITE" id="PS50075"/>
    </source>
</evidence>
<dbReference type="Pfam" id="PF00501">
    <property type="entry name" value="AMP-binding"/>
    <property type="match status" value="1"/>
</dbReference>
<comment type="caution">
    <text evidence="9">The sequence shown here is derived from an EMBL/GenBank/DDBJ whole genome shotgun (WGS) entry which is preliminary data.</text>
</comment>
<dbReference type="SUPFAM" id="SSF47336">
    <property type="entry name" value="ACP-like"/>
    <property type="match status" value="1"/>
</dbReference>
<dbReference type="PROSITE" id="PS50075">
    <property type="entry name" value="CARRIER"/>
    <property type="match status" value="1"/>
</dbReference>
<dbReference type="Gene3D" id="3.30.559.30">
    <property type="entry name" value="Nonribosomal peptide synthetase, condensation domain"/>
    <property type="match status" value="2"/>
</dbReference>
<dbReference type="SUPFAM" id="SSF56801">
    <property type="entry name" value="Acetyl-CoA synthetase-like"/>
    <property type="match status" value="1"/>
</dbReference>